<dbReference type="GO" id="GO:0003723">
    <property type="term" value="F:RNA binding"/>
    <property type="evidence" value="ECO:0007669"/>
    <property type="project" value="UniProtKB-ARBA"/>
</dbReference>
<dbReference type="InterPro" id="IPR057325">
    <property type="entry name" value="DeaD_dimer"/>
</dbReference>
<dbReference type="InterPro" id="IPR044742">
    <property type="entry name" value="DEAD/DEAH_RhlB"/>
</dbReference>
<dbReference type="Pfam" id="PF00270">
    <property type="entry name" value="DEAD"/>
    <property type="match status" value="1"/>
</dbReference>
<evidence type="ECO:0000256" key="9">
    <source>
        <dbReference type="ARBA" id="ARBA00047984"/>
    </source>
</evidence>
<dbReference type="InterPro" id="IPR014001">
    <property type="entry name" value="Helicase_ATP-bd"/>
</dbReference>
<evidence type="ECO:0000256" key="3">
    <source>
        <dbReference type="ARBA" id="ARBA00022741"/>
    </source>
</evidence>
<dbReference type="GO" id="GO:0005829">
    <property type="term" value="C:cytosol"/>
    <property type="evidence" value="ECO:0007669"/>
    <property type="project" value="TreeGrafter"/>
</dbReference>
<dbReference type="Pfam" id="PF03880">
    <property type="entry name" value="DbpA"/>
    <property type="match status" value="1"/>
</dbReference>
<organism evidence="16 17">
    <name type="scientific">Blastococcus saxobsidens</name>
    <dbReference type="NCBI Taxonomy" id="138336"/>
    <lineage>
        <taxon>Bacteria</taxon>
        <taxon>Bacillati</taxon>
        <taxon>Actinomycetota</taxon>
        <taxon>Actinomycetes</taxon>
        <taxon>Geodermatophilales</taxon>
        <taxon>Geodermatophilaceae</taxon>
        <taxon>Blastococcus</taxon>
    </lineage>
</organism>
<dbReference type="PROSITE" id="PS51194">
    <property type="entry name" value="HELICASE_CTER"/>
    <property type="match status" value="1"/>
</dbReference>
<dbReference type="CDD" id="cd12252">
    <property type="entry name" value="RRM_DbpA"/>
    <property type="match status" value="1"/>
</dbReference>
<evidence type="ECO:0000256" key="6">
    <source>
        <dbReference type="ARBA" id="ARBA00022840"/>
    </source>
</evidence>
<dbReference type="PANTHER" id="PTHR47959">
    <property type="entry name" value="ATP-DEPENDENT RNA HELICASE RHLE-RELATED"/>
    <property type="match status" value="1"/>
</dbReference>
<feature type="domain" description="DEAD-box RNA helicase Q" evidence="15">
    <location>
        <begin position="12"/>
        <end position="40"/>
    </location>
</feature>
<keyword evidence="7" id="KW-0346">Stress response</keyword>
<dbReference type="InterPro" id="IPR027417">
    <property type="entry name" value="P-loop_NTPase"/>
</dbReference>
<evidence type="ECO:0000259" key="15">
    <source>
        <dbReference type="PROSITE" id="PS51195"/>
    </source>
</evidence>
<keyword evidence="3 11" id="KW-0547">Nucleotide-binding</keyword>
<feature type="domain" description="Helicase ATP-binding" evidence="13">
    <location>
        <begin position="43"/>
        <end position="215"/>
    </location>
</feature>
<evidence type="ECO:0000256" key="10">
    <source>
        <dbReference type="PROSITE-ProRule" id="PRU00552"/>
    </source>
</evidence>
<feature type="domain" description="Helicase C-terminal" evidence="14">
    <location>
        <begin position="245"/>
        <end position="390"/>
    </location>
</feature>
<protein>
    <recommendedName>
        <fullName evidence="1">RNA helicase</fullName>
        <ecNumber evidence="1">3.6.4.13</ecNumber>
    </recommendedName>
</protein>
<evidence type="ECO:0000256" key="5">
    <source>
        <dbReference type="ARBA" id="ARBA00022806"/>
    </source>
</evidence>
<dbReference type="Gene3D" id="3.40.50.300">
    <property type="entry name" value="P-loop containing nucleotide triphosphate hydrolases"/>
    <property type="match status" value="2"/>
</dbReference>
<dbReference type="InterPro" id="IPR005580">
    <property type="entry name" value="DbpA/CsdA_RNA-bd_dom"/>
</dbReference>
<dbReference type="GO" id="GO:0005524">
    <property type="term" value="F:ATP binding"/>
    <property type="evidence" value="ECO:0007669"/>
    <property type="project" value="UniProtKB-KW"/>
</dbReference>
<gene>
    <name evidence="16" type="ORF">GCU60_18650</name>
</gene>
<dbReference type="CDD" id="cd18787">
    <property type="entry name" value="SF2_C_DEAD"/>
    <property type="match status" value="1"/>
</dbReference>
<dbReference type="PROSITE" id="PS51192">
    <property type="entry name" value="HELICASE_ATP_BIND_1"/>
    <property type="match status" value="1"/>
</dbReference>
<evidence type="ECO:0000256" key="2">
    <source>
        <dbReference type="ARBA" id="ARBA00022490"/>
    </source>
</evidence>
<evidence type="ECO:0000256" key="1">
    <source>
        <dbReference type="ARBA" id="ARBA00012552"/>
    </source>
</evidence>
<dbReference type="InterPro" id="IPR012677">
    <property type="entry name" value="Nucleotide-bd_a/b_plait_sf"/>
</dbReference>
<dbReference type="AlphaFoldDB" id="A0A6L9W6Q3"/>
<feature type="short sequence motif" description="Q motif" evidence="10">
    <location>
        <begin position="12"/>
        <end position="40"/>
    </location>
</feature>
<name>A0A6L9W6Q3_9ACTN</name>
<dbReference type="SMART" id="SM00487">
    <property type="entry name" value="DEXDc"/>
    <property type="match status" value="1"/>
</dbReference>
<dbReference type="InterPro" id="IPR050079">
    <property type="entry name" value="DEAD_box_RNA_helicase"/>
</dbReference>
<feature type="region of interest" description="Disordered" evidence="12">
    <location>
        <begin position="440"/>
        <end position="499"/>
    </location>
</feature>
<evidence type="ECO:0000256" key="11">
    <source>
        <dbReference type="RuleBase" id="RU000492"/>
    </source>
</evidence>
<reference evidence="16 17" key="1">
    <citation type="submission" date="2019-12" db="EMBL/GenBank/DDBJ databases">
        <title>the WGS of Blastococcus saxobsidens 67B17.</title>
        <authorList>
            <person name="Jiang Z."/>
        </authorList>
    </citation>
    <scope>NUCLEOTIDE SEQUENCE [LARGE SCALE GENOMIC DNA]</scope>
    <source>
        <strain evidence="16 17">67B17</strain>
    </source>
</reference>
<dbReference type="RefSeq" id="WP_163207985.1">
    <property type="nucleotide sequence ID" value="NZ_JAAGWG010000041.1"/>
</dbReference>
<comment type="similarity">
    <text evidence="8 11">Belongs to the DEAD box helicase family.</text>
</comment>
<dbReference type="SUPFAM" id="SSF52540">
    <property type="entry name" value="P-loop containing nucleoside triphosphate hydrolases"/>
    <property type="match status" value="1"/>
</dbReference>
<dbReference type="SMART" id="SM00490">
    <property type="entry name" value="HELICc"/>
    <property type="match status" value="1"/>
</dbReference>
<dbReference type="InterPro" id="IPR011545">
    <property type="entry name" value="DEAD/DEAH_box_helicase_dom"/>
</dbReference>
<feature type="compositionally biased region" description="Basic and acidic residues" evidence="12">
    <location>
        <begin position="455"/>
        <end position="493"/>
    </location>
</feature>
<dbReference type="Pfam" id="PF25399">
    <property type="entry name" value="DeaD_dimer"/>
    <property type="match status" value="1"/>
</dbReference>
<dbReference type="CDD" id="cd00268">
    <property type="entry name" value="DEADc"/>
    <property type="match status" value="1"/>
</dbReference>
<evidence type="ECO:0000313" key="17">
    <source>
        <dbReference type="Proteomes" id="UP000479241"/>
    </source>
</evidence>
<dbReference type="InterPro" id="IPR001650">
    <property type="entry name" value="Helicase_C-like"/>
</dbReference>
<dbReference type="Gene3D" id="3.30.70.330">
    <property type="match status" value="1"/>
</dbReference>
<dbReference type="InterPro" id="IPR014014">
    <property type="entry name" value="RNA_helicase_DEAD_Q_motif"/>
</dbReference>
<keyword evidence="4 11" id="KW-0378">Hydrolase</keyword>
<keyword evidence="5 11" id="KW-0347">Helicase</keyword>
<dbReference type="GO" id="GO:0003724">
    <property type="term" value="F:RNA helicase activity"/>
    <property type="evidence" value="ECO:0007669"/>
    <property type="project" value="UniProtKB-EC"/>
</dbReference>
<evidence type="ECO:0000256" key="4">
    <source>
        <dbReference type="ARBA" id="ARBA00022801"/>
    </source>
</evidence>
<dbReference type="GO" id="GO:0016787">
    <property type="term" value="F:hydrolase activity"/>
    <property type="evidence" value="ECO:0007669"/>
    <property type="project" value="UniProtKB-KW"/>
</dbReference>
<comment type="caution">
    <text evidence="16">The sequence shown here is derived from an EMBL/GenBank/DDBJ whole genome shotgun (WGS) entry which is preliminary data.</text>
</comment>
<sequence length="577" mass="61858">MSDERDTSADGASFENLGLRPELLNALAALGYEEATPIQQEAIPPLAEGRDLLGQAATGTGKTAAFSLPVLQRLEAHRTDRAPVALVLVPTRELAVQVSEALHRYGKDLGARVLPVYGGAPIVRQLRSLESGVDVVVATPGRALDLLNRGALKLGQVATVVLDEADEMLDMGFAEDLEAILEETPESRQTVLFSATMPRRLDALARRHLSDPVRITIAKEQAAAGEAPRVRQTAYVVPRGAKSAALGRILDVEAPTAAIVFCRTREEVDTLTETLNGRGYRAEPLHGGMSQEQRDKVMGRLRSGTADLLVATDVAARGLDIEQLTHVVNYDVPSAPESYVHRIGRVGRAGREGVAITLAEPREHRMLKTIERVAGAPIKVEKVPTVADLRARRLDLTRAALRETLLEDDLDRFRVVVETLADEFDLVEVALAAVKLAHEAAGGSDDDEEIPDVAFRPDRGERASGRRSDGPPEGRGGRPESRVRADGGGEGRGGRSSGGRVARLFVGAGRDAGIRPGDLVGAITGETGLSGRDVGSIEIHQRFALVEVPESAADEVVQALRATMIKGRKAPVRRDRS</sequence>
<evidence type="ECO:0000259" key="14">
    <source>
        <dbReference type="PROSITE" id="PS51194"/>
    </source>
</evidence>
<evidence type="ECO:0000256" key="7">
    <source>
        <dbReference type="ARBA" id="ARBA00023016"/>
    </source>
</evidence>
<evidence type="ECO:0000256" key="12">
    <source>
        <dbReference type="SAM" id="MobiDB-lite"/>
    </source>
</evidence>
<keyword evidence="2" id="KW-0963">Cytoplasm</keyword>
<dbReference type="Pfam" id="PF00271">
    <property type="entry name" value="Helicase_C"/>
    <property type="match status" value="1"/>
</dbReference>
<accession>A0A6L9W6Q3</accession>
<dbReference type="InterPro" id="IPR000629">
    <property type="entry name" value="RNA-helicase_DEAD-box_CS"/>
</dbReference>
<evidence type="ECO:0000256" key="8">
    <source>
        <dbReference type="ARBA" id="ARBA00038437"/>
    </source>
</evidence>
<proteinExistence type="inferred from homology"/>
<dbReference type="Proteomes" id="UP000479241">
    <property type="component" value="Unassembled WGS sequence"/>
</dbReference>
<dbReference type="PROSITE" id="PS00039">
    <property type="entry name" value="DEAD_ATP_HELICASE"/>
    <property type="match status" value="1"/>
</dbReference>
<dbReference type="PANTHER" id="PTHR47959:SF1">
    <property type="entry name" value="ATP-DEPENDENT RNA HELICASE DBPA"/>
    <property type="match status" value="1"/>
</dbReference>
<dbReference type="EMBL" id="JAAGWG010000041">
    <property type="protein sequence ID" value="NEK87763.1"/>
    <property type="molecule type" value="Genomic_DNA"/>
</dbReference>
<dbReference type="FunFam" id="3.40.50.300:FF:000108">
    <property type="entry name" value="ATP-dependent RNA helicase RhlE"/>
    <property type="match status" value="1"/>
</dbReference>
<evidence type="ECO:0000259" key="13">
    <source>
        <dbReference type="PROSITE" id="PS51192"/>
    </source>
</evidence>
<dbReference type="PROSITE" id="PS51195">
    <property type="entry name" value="Q_MOTIF"/>
    <property type="match status" value="1"/>
</dbReference>
<comment type="catalytic activity">
    <reaction evidence="9">
        <text>ATP + H2O = ADP + phosphate + H(+)</text>
        <dbReference type="Rhea" id="RHEA:13065"/>
        <dbReference type="ChEBI" id="CHEBI:15377"/>
        <dbReference type="ChEBI" id="CHEBI:15378"/>
        <dbReference type="ChEBI" id="CHEBI:30616"/>
        <dbReference type="ChEBI" id="CHEBI:43474"/>
        <dbReference type="ChEBI" id="CHEBI:456216"/>
        <dbReference type="EC" id="3.6.4.13"/>
    </reaction>
</comment>
<keyword evidence="6 11" id="KW-0067">ATP-binding</keyword>
<evidence type="ECO:0000313" key="16">
    <source>
        <dbReference type="EMBL" id="NEK87763.1"/>
    </source>
</evidence>
<dbReference type="EC" id="3.6.4.13" evidence="1"/>